<feature type="compositionally biased region" description="Basic and acidic residues" evidence="1">
    <location>
        <begin position="541"/>
        <end position="551"/>
    </location>
</feature>
<evidence type="ECO:0000313" key="2">
    <source>
        <dbReference type="EMBL" id="GAV93198.1"/>
    </source>
</evidence>
<evidence type="ECO:0000256" key="1">
    <source>
        <dbReference type="SAM" id="MobiDB-lite"/>
    </source>
</evidence>
<gene>
    <name evidence="2" type="ORF">SCV_078</name>
</gene>
<name>A0A1Q3DLY4_9VIRU</name>
<accession>A0A1Q3DLY4</accession>
<reference evidence="2" key="1">
    <citation type="submission" date="2017-01" db="EMBL/GenBank/DDBJ databases">
        <title>Draft genome sequence of uncultured bacilliform virus purified from snow crab.</title>
        <authorList>
            <person name="Takano T."/>
        </authorList>
    </citation>
    <scope>NUCLEOTIDE SEQUENCE</scope>
    <source>
        <strain evidence="2">Isolate_1</strain>
    </source>
</reference>
<proteinExistence type="predicted"/>
<dbReference type="EMBL" id="BDLS01000002">
    <property type="protein sequence ID" value="GAV93198.1"/>
    <property type="molecule type" value="Genomic_DNA"/>
</dbReference>
<sequence>MLKKNLLCKADNGISAHIVTPKTTTCRRRIDGSITTTNRHHIPRREETAQAHRKRLDPHLQVTQKGRTTLLRSILPLSGSYGWFGLVTGNVQGPDVLFSETPSDGMFPPNTLRKYADDANYKGDDPNPLRNRYIDLRFKGIELTETIGNESCFCIRPATLCNSNNMETSPEKICKADKLWTGNVVEGTHNPFFTRSGTPSWYNPDGLEQVFGRVEYKDHVKVYDDTIHLFKHLAEQKRWEANQLDKVKVLNNVIEAINVYLNALRDVILKLFGIKIPKSRITEASTVETPPAASVSRRRKMCKDTEDVISSSMCFLQPGCGDFPIAEGCKRKHYDNLFNKGLEALSMCSMLLRMCHDNIERFIEGECRVVSHDLLRHLYKSSAKNLIRHTIMRGIKWGVTWQRPFDHHADTVLKQIPRCRLPQIMNNIKSELDLSILNSRDTTPMSTRHTFLHMMYGDRVAKSISALTCLEWIRWCVLVYVISPIDTCGKSFSSKSPVKPQEMINTKERLLGKLNNRCTPEDVESILNRRYDAGCYGPPRKQHEDGDESRAPFKSRNTGRVGHLDVYTIAASCLESELDAQTIKVGRALEIYPIIEF</sequence>
<comment type="caution">
    <text evidence="2">The sequence shown here is derived from an EMBL/GenBank/DDBJ whole genome shotgun (WGS) entry which is preliminary data.</text>
</comment>
<protein>
    <submittedName>
        <fullName evidence="2">Uncharacterized protein</fullName>
    </submittedName>
</protein>
<feature type="region of interest" description="Disordered" evidence="1">
    <location>
        <begin position="537"/>
        <end position="556"/>
    </location>
</feature>
<organism evidence="2">
    <name type="scientific">Chionoecetes opilio bacilliform virus</name>
    <dbReference type="NCBI Taxonomy" id="1825681"/>
    <lineage>
        <taxon>Viruses</taxon>
        <taxon>Viruses incertae sedis</taxon>
        <taxon>Naldaviricetes</taxon>
        <taxon>Nimaviridae</taxon>
    </lineage>
</organism>